<feature type="compositionally biased region" description="Polar residues" evidence="1">
    <location>
        <begin position="183"/>
        <end position="218"/>
    </location>
</feature>
<feature type="compositionally biased region" description="Low complexity" evidence="1">
    <location>
        <begin position="1045"/>
        <end position="1057"/>
    </location>
</feature>
<feature type="compositionally biased region" description="Low complexity" evidence="1">
    <location>
        <begin position="922"/>
        <end position="943"/>
    </location>
</feature>
<protein>
    <submittedName>
        <fullName evidence="3">GTPase-activating protein</fullName>
    </submittedName>
</protein>
<feature type="domain" description="Rab-GAP TBC" evidence="2">
    <location>
        <begin position="41"/>
        <end position="443"/>
    </location>
</feature>
<dbReference type="InterPro" id="IPR035969">
    <property type="entry name" value="Rab-GAP_TBC_sf"/>
</dbReference>
<dbReference type="GO" id="GO:0006886">
    <property type="term" value="P:intracellular protein transport"/>
    <property type="evidence" value="ECO:0007669"/>
    <property type="project" value="TreeGrafter"/>
</dbReference>
<feature type="compositionally biased region" description="Polar residues" evidence="1">
    <location>
        <begin position="974"/>
        <end position="985"/>
    </location>
</feature>
<feature type="compositionally biased region" description="Low complexity" evidence="1">
    <location>
        <begin position="1118"/>
        <end position="1129"/>
    </location>
</feature>
<evidence type="ECO:0000259" key="2">
    <source>
        <dbReference type="PROSITE" id="PS50086"/>
    </source>
</evidence>
<feature type="compositionally biased region" description="Polar residues" evidence="1">
    <location>
        <begin position="952"/>
        <end position="966"/>
    </location>
</feature>
<dbReference type="SUPFAM" id="SSF47923">
    <property type="entry name" value="Ypt/Rab-GAP domain of gyp1p"/>
    <property type="match status" value="2"/>
</dbReference>
<evidence type="ECO:0000256" key="1">
    <source>
        <dbReference type="SAM" id="MobiDB-lite"/>
    </source>
</evidence>
<feature type="compositionally biased region" description="Polar residues" evidence="1">
    <location>
        <begin position="1167"/>
        <end position="1177"/>
    </location>
</feature>
<proteinExistence type="predicted"/>
<feature type="compositionally biased region" description="Low complexity" evidence="1">
    <location>
        <begin position="219"/>
        <end position="231"/>
    </location>
</feature>
<feature type="region of interest" description="Disordered" evidence="1">
    <location>
        <begin position="183"/>
        <end position="264"/>
    </location>
</feature>
<organism evidence="3">
    <name type="scientific">Phaffia rhodozyma</name>
    <name type="common">Yeast</name>
    <name type="synonym">Xanthophyllomyces dendrorhous</name>
    <dbReference type="NCBI Taxonomy" id="264483"/>
    <lineage>
        <taxon>Eukaryota</taxon>
        <taxon>Fungi</taxon>
        <taxon>Dikarya</taxon>
        <taxon>Basidiomycota</taxon>
        <taxon>Agaricomycotina</taxon>
        <taxon>Tremellomycetes</taxon>
        <taxon>Cystofilobasidiales</taxon>
        <taxon>Mrakiaceae</taxon>
        <taxon>Phaffia</taxon>
    </lineage>
</organism>
<feature type="compositionally biased region" description="Basic and acidic residues" evidence="1">
    <location>
        <begin position="988"/>
        <end position="1004"/>
    </location>
</feature>
<feature type="compositionally biased region" description="Polar residues" evidence="1">
    <location>
        <begin position="864"/>
        <end position="882"/>
    </location>
</feature>
<feature type="compositionally biased region" description="Polar residues" evidence="1">
    <location>
        <begin position="765"/>
        <end position="775"/>
    </location>
</feature>
<feature type="region of interest" description="Disordered" evidence="1">
    <location>
        <begin position="641"/>
        <end position="727"/>
    </location>
</feature>
<feature type="compositionally biased region" description="Low complexity" evidence="1">
    <location>
        <begin position="712"/>
        <end position="727"/>
    </location>
</feature>
<name>A0A0F7ST02_PHARH</name>
<dbReference type="EMBL" id="LN483157">
    <property type="protein sequence ID" value="CED83680.1"/>
    <property type="molecule type" value="Genomic_DNA"/>
</dbReference>
<feature type="compositionally biased region" description="Low complexity" evidence="1">
    <location>
        <begin position="839"/>
        <end position="863"/>
    </location>
</feature>
<dbReference type="Gene3D" id="1.10.8.270">
    <property type="entry name" value="putative rabgap domain of human tbc1 domain family member 14 like domains"/>
    <property type="match status" value="1"/>
</dbReference>
<feature type="compositionally biased region" description="Low complexity" evidence="1">
    <location>
        <begin position="802"/>
        <end position="823"/>
    </location>
</feature>
<evidence type="ECO:0000313" key="3">
    <source>
        <dbReference type="EMBL" id="CED83680.1"/>
    </source>
</evidence>
<feature type="compositionally biased region" description="Polar residues" evidence="1">
    <location>
        <begin position="1019"/>
        <end position="1029"/>
    </location>
</feature>
<feature type="region of interest" description="Disordered" evidence="1">
    <location>
        <begin position="753"/>
        <end position="1204"/>
    </location>
</feature>
<accession>A0A0F7ST02</accession>
<dbReference type="SMART" id="SM00164">
    <property type="entry name" value="TBC"/>
    <property type="match status" value="1"/>
</dbReference>
<dbReference type="InterPro" id="IPR000195">
    <property type="entry name" value="Rab-GAP-TBC_dom"/>
</dbReference>
<feature type="compositionally biased region" description="Low complexity" evidence="1">
    <location>
        <begin position="778"/>
        <end position="793"/>
    </location>
</feature>
<dbReference type="Pfam" id="PF00566">
    <property type="entry name" value="RabGAP-TBC"/>
    <property type="match status" value="1"/>
</dbReference>
<dbReference type="PANTHER" id="PTHR22957">
    <property type="entry name" value="TBC1 DOMAIN FAMILY MEMBER GTPASE-ACTIVATING PROTEIN"/>
    <property type="match status" value="1"/>
</dbReference>
<dbReference type="GO" id="GO:0005096">
    <property type="term" value="F:GTPase activator activity"/>
    <property type="evidence" value="ECO:0007669"/>
    <property type="project" value="TreeGrafter"/>
</dbReference>
<reference evidence="3" key="1">
    <citation type="submission" date="2014-08" db="EMBL/GenBank/DDBJ databases">
        <authorList>
            <person name="Sharma Rahul"/>
            <person name="Thines Marco"/>
        </authorList>
    </citation>
    <scope>NUCLEOTIDE SEQUENCE</scope>
</reference>
<feature type="compositionally biased region" description="Polar residues" evidence="1">
    <location>
        <begin position="246"/>
        <end position="264"/>
    </location>
</feature>
<dbReference type="Gene3D" id="1.10.472.80">
    <property type="entry name" value="Ypt/Rab-GAP domain of gyp1p, domain 3"/>
    <property type="match status" value="1"/>
</dbReference>
<feature type="compositionally biased region" description="Low complexity" evidence="1">
    <location>
        <begin position="1094"/>
        <end position="1105"/>
    </location>
</feature>
<feature type="compositionally biased region" description="Low complexity" evidence="1">
    <location>
        <begin position="1136"/>
        <end position="1155"/>
    </location>
</feature>
<dbReference type="PANTHER" id="PTHR22957:SF27">
    <property type="entry name" value="TBC1 DOMAIN FAMILY MEMBER 13"/>
    <property type="match status" value="1"/>
</dbReference>
<dbReference type="AlphaFoldDB" id="A0A0F7ST02"/>
<sequence>MKQDDQSLVAFQSLLDSSPSTKEQTVELSALRRLAARGIPSEPPHLRPITYSLLLGVLGKQKSSWEKERSTGRDKYCQFAENFLKEVEDASAPSHPLSANDKLLDSISKDVNRTQTHLNFFSQPITYPRRDSAQTSSQSYSIKHRRALANRNDAIQSAVWPSAGSSIQTGSEKSDSAAILTTKSDAGSVRQGSSEVPINSNSIGSDNLIRTNSRDQTVPTPSIDPSTSISSLALPELPPLDFSDLRITSNGQPTKEDSSTTPTSISNVAPTVSLLSTVELHSDALTRILYIFTLIHPHLAYTQGFAEILAPLYFVYASASVAEAKAKASIEEYEQAAVEGDTFWAFVGLMAEVGNVVKGPGAGIWSQDLIVIGGVVERDVKWALKRLSDRVKWADLALWEELNHKSLDPALPYYSFKWISTLLAQDVPMESLLRIWDFVLSEPSTTRTETPKIDLLLDVCTAMLLLTRKPLIQAGRRRSGQSVGLWGDVDEQNGDFGEGFVEGMALLQRYPLSRIGLDKIIELAQESRQRRLLADLNGDGPDDETLGALGSTSLPSVSSFATRLFRPSHQPSLSISSVPEEGPMGDASDNGLDASTSSQSSRYSLMLKKVEAFKESDTAAALSKRSSNLTAAALSKWEDYNKPQRLESVPEDEHTTDRPPPPPPKPSNRSSWTAKLWGSSQPPSSPVSNNFSASSSQAPLSMDSVEKPPRTSNGSITPSSSYSSELSAHLVATPTKVVLTPNKSLQDRLAAKLSTPAIVTPERTPVSSPSVSHSAQKPLLLSSSARPPVSSSPHGYSPVGMSRQSHSESSSSVLSPLSTSGSSSPPPSFASRQPVSPCGSESESGSSRVPIGSRRSFSGSVGSDYSQPKTSFLKTSAKSQMSGIKFREKPSAVAGAGPGSGIGTNGSSDDHFTRPPTRSPRSRALGSRTRSSASSYAGSDSDSMIAPPRSASRLSTLSSGEGSQRGWTLVDGDSVQSPSNATQVEDPTFERSREPSSETDHIDGPSENVMPSELGRPLTLNSAEVTSVSDVRVERMAGPSPTKPTVGSEGESTSSVGAPAVKPTIITTNLPSADVRTQHTPVGTFGASVSTVASPSLKTPSSSPSVNQSLPFQHYRVRSTSSNGSSPVGGPRGPRKVSTSSVTIGGSGGVNSTSSLRQSPAVKVKQTRPTSIVSNTTDADDEGSVAGDGPGYDDLLDGYSQNEDPAVDLEAAARKARRANRF</sequence>
<feature type="compositionally biased region" description="Low complexity" evidence="1">
    <location>
        <begin position="679"/>
        <end position="699"/>
    </location>
</feature>
<feature type="region of interest" description="Disordered" evidence="1">
    <location>
        <begin position="570"/>
        <end position="599"/>
    </location>
</feature>
<dbReference type="PROSITE" id="PS50086">
    <property type="entry name" value="TBC_RABGAP"/>
    <property type="match status" value="1"/>
</dbReference>